<feature type="domain" description="Amidase" evidence="11">
    <location>
        <begin position="33"/>
        <end position="424"/>
    </location>
</feature>
<evidence type="ECO:0000256" key="4">
    <source>
        <dbReference type="ARBA" id="ARBA00014428"/>
    </source>
</evidence>
<comment type="subunit">
    <text evidence="2 10">Heterotrimer of A, B and C subunits.</text>
</comment>
<keyword evidence="13" id="KW-1185">Reference proteome</keyword>
<reference evidence="12 13" key="1">
    <citation type="submission" date="2017-03" db="EMBL/GenBank/DDBJ databases">
        <title>Draft Genome sequence of Marispirochaeta sp. strain JC444.</title>
        <authorList>
            <person name="Shivani Y."/>
            <person name="Subhash Y."/>
            <person name="Sasikala C."/>
            <person name="Ramana C."/>
        </authorList>
    </citation>
    <scope>NUCLEOTIDE SEQUENCE [LARGE SCALE GENOMIC DNA]</scope>
    <source>
        <strain evidence="12 13">JC444</strain>
    </source>
</reference>
<dbReference type="PANTHER" id="PTHR11895:SF151">
    <property type="entry name" value="GLUTAMYL-TRNA(GLN) AMIDOTRANSFERASE SUBUNIT A"/>
    <property type="match status" value="1"/>
</dbReference>
<dbReference type="InterPro" id="IPR023631">
    <property type="entry name" value="Amidase_dom"/>
</dbReference>
<evidence type="ECO:0000256" key="5">
    <source>
        <dbReference type="ARBA" id="ARBA00022598"/>
    </source>
</evidence>
<evidence type="ECO:0000256" key="10">
    <source>
        <dbReference type="HAMAP-Rule" id="MF_00120"/>
    </source>
</evidence>
<evidence type="ECO:0000313" key="12">
    <source>
        <dbReference type="EMBL" id="ORC34718.1"/>
    </source>
</evidence>
<dbReference type="InterPro" id="IPR020556">
    <property type="entry name" value="Amidase_CS"/>
</dbReference>
<keyword evidence="5 10" id="KW-0436">Ligase</keyword>
<dbReference type="GO" id="GO:0006412">
    <property type="term" value="P:translation"/>
    <property type="evidence" value="ECO:0007669"/>
    <property type="project" value="UniProtKB-UniRule"/>
</dbReference>
<protein>
    <recommendedName>
        <fullName evidence="4 10">Glutamyl-tRNA(Gln) amidotransferase subunit A</fullName>
        <shortName evidence="10">Glu-ADT subunit A</shortName>
        <ecNumber evidence="3 10">6.3.5.7</ecNumber>
    </recommendedName>
</protein>
<dbReference type="EMBL" id="MWQY01000012">
    <property type="protein sequence ID" value="ORC34718.1"/>
    <property type="molecule type" value="Genomic_DNA"/>
</dbReference>
<evidence type="ECO:0000256" key="6">
    <source>
        <dbReference type="ARBA" id="ARBA00022741"/>
    </source>
</evidence>
<dbReference type="InterPro" id="IPR000120">
    <property type="entry name" value="Amidase"/>
</dbReference>
<comment type="similarity">
    <text evidence="1 10">Belongs to the amidase family. GatA subfamily.</text>
</comment>
<accession>A0A1Y1RX26</accession>
<feature type="active site" description="Acyl-ester intermediate" evidence="10">
    <location>
        <position position="146"/>
    </location>
</feature>
<keyword evidence="8 10" id="KW-0648">Protein biosynthesis</keyword>
<evidence type="ECO:0000259" key="11">
    <source>
        <dbReference type="Pfam" id="PF01425"/>
    </source>
</evidence>
<evidence type="ECO:0000256" key="2">
    <source>
        <dbReference type="ARBA" id="ARBA00011123"/>
    </source>
</evidence>
<evidence type="ECO:0000256" key="3">
    <source>
        <dbReference type="ARBA" id="ARBA00012739"/>
    </source>
</evidence>
<keyword evidence="7 10" id="KW-0067">ATP-binding</keyword>
<feature type="active site" description="Charge relay system" evidence="10">
    <location>
        <position position="122"/>
    </location>
</feature>
<evidence type="ECO:0000256" key="1">
    <source>
        <dbReference type="ARBA" id="ARBA00008069"/>
    </source>
</evidence>
<feature type="active site" description="Charge relay system" evidence="10">
    <location>
        <position position="47"/>
    </location>
</feature>
<name>A0A1Y1RX26_9SPIO</name>
<dbReference type="NCBIfam" id="TIGR00132">
    <property type="entry name" value="gatA"/>
    <property type="match status" value="1"/>
</dbReference>
<dbReference type="GO" id="GO:0050567">
    <property type="term" value="F:glutaminyl-tRNA synthase (glutamine-hydrolyzing) activity"/>
    <property type="evidence" value="ECO:0007669"/>
    <property type="project" value="UniProtKB-UniRule"/>
</dbReference>
<dbReference type="SUPFAM" id="SSF75304">
    <property type="entry name" value="Amidase signature (AS) enzymes"/>
    <property type="match status" value="1"/>
</dbReference>
<comment type="caution">
    <text evidence="12">The sequence shown here is derived from an EMBL/GenBank/DDBJ whole genome shotgun (WGS) entry which is preliminary data.</text>
</comment>
<dbReference type="GO" id="GO:0030956">
    <property type="term" value="C:glutamyl-tRNA(Gln) amidotransferase complex"/>
    <property type="evidence" value="ECO:0007669"/>
    <property type="project" value="InterPro"/>
</dbReference>
<evidence type="ECO:0000256" key="8">
    <source>
        <dbReference type="ARBA" id="ARBA00022917"/>
    </source>
</evidence>
<dbReference type="InterPro" id="IPR036928">
    <property type="entry name" value="AS_sf"/>
</dbReference>
<comment type="catalytic activity">
    <reaction evidence="9 10">
        <text>L-glutamyl-tRNA(Gln) + L-glutamine + ATP + H2O = L-glutaminyl-tRNA(Gln) + L-glutamate + ADP + phosphate + H(+)</text>
        <dbReference type="Rhea" id="RHEA:17521"/>
        <dbReference type="Rhea" id="RHEA-COMP:9681"/>
        <dbReference type="Rhea" id="RHEA-COMP:9684"/>
        <dbReference type="ChEBI" id="CHEBI:15377"/>
        <dbReference type="ChEBI" id="CHEBI:15378"/>
        <dbReference type="ChEBI" id="CHEBI:29985"/>
        <dbReference type="ChEBI" id="CHEBI:30616"/>
        <dbReference type="ChEBI" id="CHEBI:43474"/>
        <dbReference type="ChEBI" id="CHEBI:58359"/>
        <dbReference type="ChEBI" id="CHEBI:78520"/>
        <dbReference type="ChEBI" id="CHEBI:78521"/>
        <dbReference type="ChEBI" id="CHEBI:456216"/>
        <dbReference type="EC" id="6.3.5.7"/>
    </reaction>
</comment>
<dbReference type="PANTHER" id="PTHR11895">
    <property type="entry name" value="TRANSAMIDASE"/>
    <property type="match status" value="1"/>
</dbReference>
<dbReference type="PROSITE" id="PS00571">
    <property type="entry name" value="AMIDASES"/>
    <property type="match status" value="1"/>
</dbReference>
<proteinExistence type="inferred from homology"/>
<comment type="function">
    <text evidence="10">Allows the formation of correctly charged Gln-tRNA(Gln) through the transamidation of misacylated Glu-tRNA(Gln) in organisms which lack glutaminyl-tRNA synthetase. The reaction takes place in the presence of glutamine and ATP through an activated gamma-phospho-Glu-tRNA(Gln).</text>
</comment>
<dbReference type="EC" id="6.3.5.7" evidence="3 10"/>
<organism evidence="12 13">
    <name type="scientific">Marispirochaeta aestuarii</name>
    <dbReference type="NCBI Taxonomy" id="1963862"/>
    <lineage>
        <taxon>Bacteria</taxon>
        <taxon>Pseudomonadati</taxon>
        <taxon>Spirochaetota</taxon>
        <taxon>Spirochaetia</taxon>
        <taxon>Spirochaetales</taxon>
        <taxon>Spirochaetaceae</taxon>
        <taxon>Marispirochaeta</taxon>
    </lineage>
</organism>
<sequence length="447" mass="47869">MLDDPRRAAAHRSYVDEWEKKINSFVQIDPRPGNGEGALAGVPYGVKDNIAVKGLGLSCGSKILEGFISPYTATAVERLEATGARVYGKCNLDEFGMGSSCENSVHGASSNPWDPARVPGGSSGGSAAAVAAGLVPFALGSDTGGSVRQPASFCGVYGLKPTYGAVSRYGLVAYASSLESIGILAGDVDTCRQVFDSIKGEDPKDQTSVPWEDRSGESSSRRIAVLEDLSDLSPGVDAVYRKSLEGFREIGWEIVPVRLKTLDYVVPAYYTIATAEASANLARYTGIRYGYRAEGEDHADMVRNTRSEGFGHEVKLRILLGTYVLRSGFQDQYYGRAQRIRTLIGDEFSKVFQGAEMLLMPTFPVAAFPHGESGMDAFQQKLADKFTAAANLAGIPGLSIPAGMDGNVPVGMQLLAPAFCEERLFSAAREFLSVYEPARCPGFKEPS</sequence>
<dbReference type="InterPro" id="IPR004412">
    <property type="entry name" value="GatA"/>
</dbReference>
<evidence type="ECO:0000256" key="7">
    <source>
        <dbReference type="ARBA" id="ARBA00022840"/>
    </source>
</evidence>
<dbReference type="AlphaFoldDB" id="A0A1Y1RX26"/>
<dbReference type="STRING" id="1963862.B4O97_11590"/>
<dbReference type="Proteomes" id="UP000192343">
    <property type="component" value="Unassembled WGS sequence"/>
</dbReference>
<dbReference type="OrthoDB" id="9811471at2"/>
<dbReference type="GO" id="GO:0005524">
    <property type="term" value="F:ATP binding"/>
    <property type="evidence" value="ECO:0007669"/>
    <property type="project" value="UniProtKB-KW"/>
</dbReference>
<evidence type="ECO:0000313" key="13">
    <source>
        <dbReference type="Proteomes" id="UP000192343"/>
    </source>
</evidence>
<evidence type="ECO:0000256" key="9">
    <source>
        <dbReference type="ARBA" id="ARBA00047407"/>
    </source>
</evidence>
<gene>
    <name evidence="10" type="primary">gatA</name>
    <name evidence="12" type="ORF">B4O97_11590</name>
</gene>
<dbReference type="Gene3D" id="3.90.1300.10">
    <property type="entry name" value="Amidase signature (AS) domain"/>
    <property type="match status" value="1"/>
</dbReference>
<keyword evidence="6 10" id="KW-0547">Nucleotide-binding</keyword>
<dbReference type="HAMAP" id="MF_00120">
    <property type="entry name" value="GatA"/>
    <property type="match status" value="1"/>
</dbReference>
<dbReference type="Pfam" id="PF01425">
    <property type="entry name" value="Amidase"/>
    <property type="match status" value="1"/>
</dbReference>